<keyword evidence="2" id="KW-1185">Reference proteome</keyword>
<dbReference type="EMBL" id="CAXIEN010000336">
    <property type="protein sequence ID" value="CAL1293882.1"/>
    <property type="molecule type" value="Genomic_DNA"/>
</dbReference>
<evidence type="ECO:0000313" key="1">
    <source>
        <dbReference type="EMBL" id="CAL1293882.1"/>
    </source>
</evidence>
<dbReference type="AlphaFoldDB" id="A0AAV2BD78"/>
<sequence length="51" mass="5959">MRTLIILLAMGLQQNFFHTVFPSNLPFRQNDRQTDSRCCLLEDSQNSLTFP</sequence>
<accession>A0AAV2BD78</accession>
<organism evidence="1 2">
    <name type="scientific">Larinioides sclopetarius</name>
    <dbReference type="NCBI Taxonomy" id="280406"/>
    <lineage>
        <taxon>Eukaryota</taxon>
        <taxon>Metazoa</taxon>
        <taxon>Ecdysozoa</taxon>
        <taxon>Arthropoda</taxon>
        <taxon>Chelicerata</taxon>
        <taxon>Arachnida</taxon>
        <taxon>Araneae</taxon>
        <taxon>Araneomorphae</taxon>
        <taxon>Entelegynae</taxon>
        <taxon>Araneoidea</taxon>
        <taxon>Araneidae</taxon>
        <taxon>Larinioides</taxon>
    </lineage>
</organism>
<reference evidence="1 2" key="1">
    <citation type="submission" date="2024-04" db="EMBL/GenBank/DDBJ databases">
        <authorList>
            <person name="Rising A."/>
            <person name="Reimegard J."/>
            <person name="Sonavane S."/>
            <person name="Akerstrom W."/>
            <person name="Nylinder S."/>
            <person name="Hedman E."/>
            <person name="Kallberg Y."/>
        </authorList>
    </citation>
    <scope>NUCLEOTIDE SEQUENCE [LARGE SCALE GENOMIC DNA]</scope>
</reference>
<name>A0AAV2BD78_9ARAC</name>
<evidence type="ECO:0000313" key="2">
    <source>
        <dbReference type="Proteomes" id="UP001497382"/>
    </source>
</evidence>
<protein>
    <submittedName>
        <fullName evidence="1">Uncharacterized protein</fullName>
    </submittedName>
</protein>
<gene>
    <name evidence="1" type="ORF">LARSCL_LOCUS18460</name>
</gene>
<proteinExistence type="predicted"/>
<dbReference type="Proteomes" id="UP001497382">
    <property type="component" value="Unassembled WGS sequence"/>
</dbReference>
<comment type="caution">
    <text evidence="1">The sequence shown here is derived from an EMBL/GenBank/DDBJ whole genome shotgun (WGS) entry which is preliminary data.</text>
</comment>